<evidence type="ECO:0000313" key="2">
    <source>
        <dbReference type="Proteomes" id="UP001232063"/>
    </source>
</evidence>
<dbReference type="RefSeq" id="WP_314509784.1">
    <property type="nucleotide sequence ID" value="NZ_JASJOU010000001.1"/>
</dbReference>
<dbReference type="AlphaFoldDB" id="A0AAE3UF76"/>
<protein>
    <submittedName>
        <fullName evidence="1">Uncharacterized protein</fullName>
    </submittedName>
</protein>
<gene>
    <name evidence="1" type="ORF">QNI22_06410</name>
</gene>
<evidence type="ECO:0000313" key="1">
    <source>
        <dbReference type="EMBL" id="MDJ1500268.1"/>
    </source>
</evidence>
<keyword evidence="2" id="KW-1185">Reference proteome</keyword>
<proteinExistence type="predicted"/>
<dbReference type="Proteomes" id="UP001232063">
    <property type="component" value="Unassembled WGS sequence"/>
</dbReference>
<dbReference type="EMBL" id="JASJOU010000001">
    <property type="protein sequence ID" value="MDJ1500268.1"/>
    <property type="molecule type" value="Genomic_DNA"/>
</dbReference>
<name>A0AAE3UF76_9BACT</name>
<sequence>MKPYILFSIINLVCTVWVLAQNPVLEPPQPTNNTAEKPLEFSIPVSAAFDLLGVNPASVMKPGNIRDIKVDWSFRSWRLRPNIAIQAQPIWEIFYNRPHLTRYQRANRFSKMLSTLDLSFGTVEDENQNRRLAMATKLTLFRSKDPLDQPDLYNNLTEEFYQQRVELEKTLQLLHDSLTHTPKESDLLPTRFKIQEQITSIQQQLLTMDQTQRQRIQELATLFVKENWNASFLDIAFGKAYTFQNPVLDSLKLAEDGWSVWTNGSVGIGRRLLLSGLVRYTEFTKDTLHQDRPIKQYTMGINLRYGSPRFNFFVEMINQKIDLPIRQDTFTIAYGGDWRFSRNVMISYAVRTIYNRKFTFQNLIPIASISCMMR</sequence>
<reference evidence="1" key="1">
    <citation type="submission" date="2023-05" db="EMBL/GenBank/DDBJ databases">
        <authorList>
            <person name="Zhang X."/>
        </authorList>
    </citation>
    <scope>NUCLEOTIDE SEQUENCE</scope>
    <source>
        <strain evidence="1">BD1B2-1</strain>
    </source>
</reference>
<comment type="caution">
    <text evidence="1">The sequence shown here is derived from an EMBL/GenBank/DDBJ whole genome shotgun (WGS) entry which is preliminary data.</text>
</comment>
<accession>A0AAE3UF76</accession>
<organism evidence="1 2">
    <name type="scientific">Xanthocytophaga agilis</name>
    <dbReference type="NCBI Taxonomy" id="3048010"/>
    <lineage>
        <taxon>Bacteria</taxon>
        <taxon>Pseudomonadati</taxon>
        <taxon>Bacteroidota</taxon>
        <taxon>Cytophagia</taxon>
        <taxon>Cytophagales</taxon>
        <taxon>Rhodocytophagaceae</taxon>
        <taxon>Xanthocytophaga</taxon>
    </lineage>
</organism>